<accession>A0A4P9VZU8</accession>
<dbReference type="Proteomes" id="UP000269721">
    <property type="component" value="Unassembled WGS sequence"/>
</dbReference>
<evidence type="ECO:0000313" key="2">
    <source>
        <dbReference type="Proteomes" id="UP000269721"/>
    </source>
</evidence>
<dbReference type="EMBL" id="KZ999156">
    <property type="protein sequence ID" value="RKO85361.1"/>
    <property type="molecule type" value="Genomic_DNA"/>
</dbReference>
<name>A0A4P9VZU8_9FUNG</name>
<organism evidence="1 2">
    <name type="scientific">Blyttiomyces helicus</name>
    <dbReference type="NCBI Taxonomy" id="388810"/>
    <lineage>
        <taxon>Eukaryota</taxon>
        <taxon>Fungi</taxon>
        <taxon>Fungi incertae sedis</taxon>
        <taxon>Chytridiomycota</taxon>
        <taxon>Chytridiomycota incertae sedis</taxon>
        <taxon>Chytridiomycetes</taxon>
        <taxon>Chytridiomycetes incertae sedis</taxon>
        <taxon>Blyttiomyces</taxon>
    </lineage>
</organism>
<dbReference type="AlphaFoldDB" id="A0A4P9VZU8"/>
<evidence type="ECO:0000313" key="1">
    <source>
        <dbReference type="EMBL" id="RKO85361.1"/>
    </source>
</evidence>
<reference evidence="2" key="1">
    <citation type="journal article" date="2018" name="Nat. Microbiol.">
        <title>Leveraging single-cell genomics to expand the fungal tree of life.</title>
        <authorList>
            <person name="Ahrendt S.R."/>
            <person name="Quandt C.A."/>
            <person name="Ciobanu D."/>
            <person name="Clum A."/>
            <person name="Salamov A."/>
            <person name="Andreopoulos B."/>
            <person name="Cheng J.F."/>
            <person name="Woyke T."/>
            <person name="Pelin A."/>
            <person name="Henrissat B."/>
            <person name="Reynolds N.K."/>
            <person name="Benny G.L."/>
            <person name="Smith M.E."/>
            <person name="James T.Y."/>
            <person name="Grigoriev I.V."/>
        </authorList>
    </citation>
    <scope>NUCLEOTIDE SEQUENCE [LARGE SCALE GENOMIC DNA]</scope>
</reference>
<keyword evidence="2" id="KW-1185">Reference proteome</keyword>
<sequence length="116" mass="12440">MLHLLFLSDALATLLPSDRLAYSNALLAISLDVEEACREPNPAGAALETVFEVPVGIDPVRLCRKAMRRVGRCDINQGLRVVVGHCKLRNAVVCRVAGRSRVAASPGAPLLKIKIA</sequence>
<proteinExistence type="predicted"/>
<gene>
    <name evidence="1" type="ORF">BDK51DRAFT_32427</name>
</gene>
<protein>
    <submittedName>
        <fullName evidence="1">Uncharacterized protein</fullName>
    </submittedName>
</protein>